<organism evidence="3">
    <name type="scientific">uncultured Sporomusa sp</name>
    <dbReference type="NCBI Taxonomy" id="307249"/>
    <lineage>
        <taxon>Bacteria</taxon>
        <taxon>Bacillati</taxon>
        <taxon>Bacillota</taxon>
        <taxon>Negativicutes</taxon>
        <taxon>Selenomonadales</taxon>
        <taxon>Sporomusaceae</taxon>
        <taxon>Sporomusa</taxon>
        <taxon>environmental samples</taxon>
    </lineage>
</organism>
<dbReference type="RefSeq" id="WP_288185105.1">
    <property type="nucleotide sequence ID" value="NZ_LT608335.1"/>
</dbReference>
<reference evidence="3" key="1">
    <citation type="submission" date="2016-08" db="EMBL/GenBank/DDBJ databases">
        <authorList>
            <person name="Seilhamer J.J."/>
        </authorList>
    </citation>
    <scope>NUCLEOTIDE SEQUENCE</scope>
    <source>
        <strain evidence="3">86</strain>
    </source>
</reference>
<protein>
    <submittedName>
        <fullName evidence="3">Uncharacterized protein</fullName>
    </submittedName>
</protein>
<evidence type="ECO:0000256" key="2">
    <source>
        <dbReference type="SAM" id="SignalP"/>
    </source>
</evidence>
<feature type="signal peptide" evidence="2">
    <location>
        <begin position="1"/>
        <end position="28"/>
    </location>
</feature>
<proteinExistence type="predicted"/>
<evidence type="ECO:0000256" key="1">
    <source>
        <dbReference type="SAM" id="MobiDB-lite"/>
    </source>
</evidence>
<gene>
    <name evidence="3" type="ORF">KL86SPO_50200</name>
</gene>
<name>A0A212LYF0_9FIRM</name>
<sequence length="126" mass="14815">MKFVAKKAIIYSMVGLLQVGMFSSVAAAAPGSIHNNGSNRMAYHQRDNRHDHDNEQKRKHDEQKRKHDERKRQENERHEREMKQRPHESEREWRERQRQEKDRHENALREIAALLIGIAIGAGASD</sequence>
<dbReference type="EMBL" id="FMJE01000005">
    <property type="protein sequence ID" value="SCM82429.1"/>
    <property type="molecule type" value="Genomic_DNA"/>
</dbReference>
<feature type="chain" id="PRO_5012397395" evidence="2">
    <location>
        <begin position="29"/>
        <end position="126"/>
    </location>
</feature>
<dbReference type="AlphaFoldDB" id="A0A212LYF0"/>
<feature type="compositionally biased region" description="Basic and acidic residues" evidence="1">
    <location>
        <begin position="44"/>
        <end position="104"/>
    </location>
</feature>
<feature type="region of interest" description="Disordered" evidence="1">
    <location>
        <begin position="29"/>
        <end position="104"/>
    </location>
</feature>
<evidence type="ECO:0000313" key="3">
    <source>
        <dbReference type="EMBL" id="SCM82429.1"/>
    </source>
</evidence>
<accession>A0A212LYF0</accession>
<keyword evidence="2" id="KW-0732">Signal</keyword>